<dbReference type="InterPro" id="IPR004843">
    <property type="entry name" value="Calcineurin-like_PHP"/>
</dbReference>
<name>A0A1T4ZST4_9FIRM</name>
<dbReference type="RefSeq" id="WP_079588343.1">
    <property type="nucleotide sequence ID" value="NZ_FUYN01000001.1"/>
</dbReference>
<dbReference type="InterPro" id="IPR040869">
    <property type="entry name" value="CNP_C"/>
</dbReference>
<gene>
    <name evidence="8" type="ORF">SAMN02745120_0342</name>
</gene>
<dbReference type="InterPro" id="IPR012365">
    <property type="entry name" value="Pesteras_lmo2642"/>
</dbReference>
<dbReference type="PANTHER" id="PTHR42988:SF2">
    <property type="entry name" value="CYCLIC NUCLEOTIDE PHOSPHODIESTERASE CBUA0032-RELATED"/>
    <property type="match status" value="1"/>
</dbReference>
<dbReference type="PIRSF" id="PIRSF034890">
    <property type="entry name" value="Pesteras_lmo2642"/>
    <property type="match status" value="1"/>
</dbReference>
<evidence type="ECO:0000313" key="9">
    <source>
        <dbReference type="Proteomes" id="UP000243406"/>
    </source>
</evidence>
<feature type="chain" id="PRO_5012978933" evidence="5">
    <location>
        <begin position="21"/>
        <end position="441"/>
    </location>
</feature>
<keyword evidence="9" id="KW-1185">Reference proteome</keyword>
<dbReference type="GO" id="GO:0016787">
    <property type="term" value="F:hydrolase activity"/>
    <property type="evidence" value="ECO:0007669"/>
    <property type="project" value="UniProtKB-KW"/>
</dbReference>
<dbReference type="PANTHER" id="PTHR42988">
    <property type="entry name" value="PHOSPHOHYDROLASE"/>
    <property type="match status" value="1"/>
</dbReference>
<evidence type="ECO:0000256" key="1">
    <source>
        <dbReference type="ARBA" id="ARBA00022723"/>
    </source>
</evidence>
<keyword evidence="5" id="KW-0732">Signal</keyword>
<feature type="domain" description="Calcineurin-like phosphoesterase" evidence="6">
    <location>
        <begin position="43"/>
        <end position="283"/>
    </location>
</feature>
<dbReference type="Pfam" id="PF17839">
    <property type="entry name" value="CNP_C_terminal"/>
    <property type="match status" value="1"/>
</dbReference>
<keyword evidence="2" id="KW-0378">Hydrolase</keyword>
<dbReference type="SUPFAM" id="SSF56300">
    <property type="entry name" value="Metallo-dependent phosphatases"/>
    <property type="match status" value="1"/>
</dbReference>
<proteinExistence type="inferred from homology"/>
<evidence type="ECO:0000256" key="3">
    <source>
        <dbReference type="ARBA" id="ARBA00023004"/>
    </source>
</evidence>
<evidence type="ECO:0000256" key="2">
    <source>
        <dbReference type="ARBA" id="ARBA00022801"/>
    </source>
</evidence>
<dbReference type="InterPro" id="IPR029052">
    <property type="entry name" value="Metallo-depent_PP-like"/>
</dbReference>
<evidence type="ECO:0000256" key="5">
    <source>
        <dbReference type="SAM" id="SignalP"/>
    </source>
</evidence>
<comment type="similarity">
    <text evidence="4">Belongs to the cyclic nucleotide phosphodiesterase class-III family.</text>
</comment>
<evidence type="ECO:0000256" key="4">
    <source>
        <dbReference type="ARBA" id="ARBA00025742"/>
    </source>
</evidence>
<dbReference type="GO" id="GO:0046872">
    <property type="term" value="F:metal ion binding"/>
    <property type="evidence" value="ECO:0007669"/>
    <property type="project" value="UniProtKB-KW"/>
</dbReference>
<sequence length="441" mass="50141">MLKFIKFLSIAFTITSLLVACNKLDYSSDMAYIKTQENIDFFIVPDIHHFSKSIYDDKEAFQNFLATSDGKLIKYSTEIITSIKEDIRKEQPDFLILPGDLTTSGDKESHIELAELLNEIEQIGTQVLVVPGNHDIENPWSRKFIGSDVIKTDNISSNDWKDIYYQYGYSQAISTDKSSASYLVAASGDLWILMLDSTISNEKSKNLYPIKGGELSKNTLTWINNCSELAKKNNAKLMAVMHHNLLEHSQIFNDSYTVNNKDEVLDSFINANIDLVLTGHIHIQDIKSFTKNETTIYDIGTSSALVYPNQYGTLKFSPANGYTYNTKGINLDKLETEFDKEAFKNYVICVFMEQCCNQYKDCLAELDELNDEDLEKAYSVIVEMNKMYFSGFRNNALINITASEGFSILKNVSSCFAQEYVLSMLNDEFENNNTLFIPFSN</sequence>
<dbReference type="EMBL" id="FUYN01000001">
    <property type="protein sequence ID" value="SKB25657.1"/>
    <property type="molecule type" value="Genomic_DNA"/>
</dbReference>
<dbReference type="Gene3D" id="3.60.21.10">
    <property type="match status" value="1"/>
</dbReference>
<feature type="domain" description="Cyclic nucleotide phosphodiesterase C-terminal" evidence="7">
    <location>
        <begin position="342"/>
        <end position="428"/>
    </location>
</feature>
<accession>A0A1T4ZST4</accession>
<organism evidence="8 9">
    <name type="scientific">Acetoanaerobium noterae</name>
    <dbReference type="NCBI Taxonomy" id="745369"/>
    <lineage>
        <taxon>Bacteria</taxon>
        <taxon>Bacillati</taxon>
        <taxon>Bacillota</taxon>
        <taxon>Clostridia</taxon>
        <taxon>Peptostreptococcales</taxon>
        <taxon>Filifactoraceae</taxon>
        <taxon>Acetoanaerobium</taxon>
    </lineage>
</organism>
<reference evidence="9" key="1">
    <citation type="submission" date="2017-02" db="EMBL/GenBank/DDBJ databases">
        <authorList>
            <person name="Varghese N."/>
            <person name="Submissions S."/>
        </authorList>
    </citation>
    <scope>NUCLEOTIDE SEQUENCE [LARGE SCALE GENOMIC DNA]</scope>
    <source>
        <strain evidence="9">ATCC 35199</strain>
    </source>
</reference>
<feature type="signal peptide" evidence="5">
    <location>
        <begin position="1"/>
        <end position="20"/>
    </location>
</feature>
<dbReference type="OrthoDB" id="2036332at2"/>
<protein>
    <submittedName>
        <fullName evidence="8">3',5'-cyclic AMP phosphodiesterase CpdA</fullName>
    </submittedName>
</protein>
<evidence type="ECO:0000313" key="8">
    <source>
        <dbReference type="EMBL" id="SKB25657.1"/>
    </source>
</evidence>
<evidence type="ECO:0000259" key="6">
    <source>
        <dbReference type="Pfam" id="PF00149"/>
    </source>
</evidence>
<keyword evidence="3" id="KW-0408">Iron</keyword>
<keyword evidence="1" id="KW-0479">Metal-binding</keyword>
<evidence type="ECO:0000259" key="7">
    <source>
        <dbReference type="Pfam" id="PF17839"/>
    </source>
</evidence>
<dbReference type="InterPro" id="IPR050884">
    <property type="entry name" value="CNP_phosphodiesterase-III"/>
</dbReference>
<dbReference type="AlphaFoldDB" id="A0A1T4ZST4"/>
<dbReference type="Proteomes" id="UP000243406">
    <property type="component" value="Unassembled WGS sequence"/>
</dbReference>
<dbReference type="Pfam" id="PF00149">
    <property type="entry name" value="Metallophos"/>
    <property type="match status" value="1"/>
</dbReference>
<dbReference type="PROSITE" id="PS51257">
    <property type="entry name" value="PROKAR_LIPOPROTEIN"/>
    <property type="match status" value="1"/>
</dbReference>
<dbReference type="Gene3D" id="1.10.246.180">
    <property type="match status" value="1"/>
</dbReference>